<sequence length="379" mass="40729">MTQAEIDPTTLKLPDELQPSDGRFGCGPSKVRPEQLSRLADEGAAVMGTSHRQKPVKSLVGRVREGLRELFALPDGYEVVMGVGGTTAFWDAATFGLVRERSLHLTYGEFSQKFAKAAKTAPFLGEPVVVSAEPGDAPEPVSDPSVDLIGWAHNETSTGVMLPPSRPAGSENALIAVDATSGAGGLAFNPADVDVYYFAPQKSFASDGGLWLAAMSPAAIERIGEIADGGRWVPEFLSLPTALDNSRKDQTYNTPAVATLFMLADQIEWMNGQGGLTWCDKRTAESSKRLYDWAEASDVATPFVQAPAKRSQVVGTIDFDDSVDAAAIAKALRANGIVDTEPYRKLGRNQLRIGMFPAIEPDDITQLTKSIDWVVSQLR</sequence>
<evidence type="ECO:0000256" key="1">
    <source>
        <dbReference type="ARBA" id="ARBA00003483"/>
    </source>
</evidence>
<accession>A0ABW2LFI9</accession>
<evidence type="ECO:0000256" key="8">
    <source>
        <dbReference type="ARBA" id="ARBA00022898"/>
    </source>
</evidence>
<name>A0ABW2LFI9_9PSEU</name>
<keyword evidence="16" id="KW-1185">Reference proteome</keyword>
<evidence type="ECO:0000256" key="13">
    <source>
        <dbReference type="HAMAP-Rule" id="MF_00160"/>
    </source>
</evidence>
<evidence type="ECO:0000256" key="2">
    <source>
        <dbReference type="ARBA" id="ARBA00005099"/>
    </source>
</evidence>
<feature type="domain" description="Aminotransferase class V" evidence="14">
    <location>
        <begin position="43"/>
        <end position="337"/>
    </location>
</feature>
<protein>
    <recommendedName>
        <fullName evidence="13">Phosphoserine aminotransferase</fullName>
        <ecNumber evidence="13">2.6.1.52</ecNumber>
    </recommendedName>
    <alternativeName>
        <fullName evidence="13">Phosphohydroxythreonine aminotransferase</fullName>
        <shortName evidence="13">PSAT</shortName>
    </alternativeName>
</protein>
<comment type="pathway">
    <text evidence="13">Cofactor biosynthesis; pyridoxine 5'-phosphate biosynthesis; pyridoxine 5'-phosphate from D-erythrose 4-phosphate: step 3/5.</text>
</comment>
<dbReference type="EC" id="2.6.1.52" evidence="13"/>
<comment type="catalytic activity">
    <reaction evidence="11 13">
        <text>4-(phosphooxy)-L-threonine + 2-oxoglutarate = (R)-3-hydroxy-2-oxo-4-phosphooxybutanoate + L-glutamate</text>
        <dbReference type="Rhea" id="RHEA:16573"/>
        <dbReference type="ChEBI" id="CHEBI:16810"/>
        <dbReference type="ChEBI" id="CHEBI:29985"/>
        <dbReference type="ChEBI" id="CHEBI:58452"/>
        <dbReference type="ChEBI" id="CHEBI:58538"/>
        <dbReference type="EC" id="2.6.1.52"/>
    </reaction>
</comment>
<dbReference type="NCBIfam" id="TIGR01366">
    <property type="entry name" value="serC_3"/>
    <property type="match status" value="1"/>
</dbReference>
<dbReference type="HAMAP" id="MF_00160">
    <property type="entry name" value="SerC_aminotrans_5"/>
    <property type="match status" value="1"/>
</dbReference>
<dbReference type="GO" id="GO:0004648">
    <property type="term" value="F:O-phospho-L-serine:2-oxoglutarate aminotransferase activity"/>
    <property type="evidence" value="ECO:0007669"/>
    <property type="project" value="UniProtKB-EC"/>
</dbReference>
<evidence type="ECO:0000256" key="5">
    <source>
        <dbReference type="ARBA" id="ARBA00022576"/>
    </source>
</evidence>
<reference evidence="16" key="1">
    <citation type="journal article" date="2019" name="Int. J. Syst. Evol. Microbiol.">
        <title>The Global Catalogue of Microorganisms (GCM) 10K type strain sequencing project: providing services to taxonomists for standard genome sequencing and annotation.</title>
        <authorList>
            <consortium name="The Broad Institute Genomics Platform"/>
            <consortium name="The Broad Institute Genome Sequencing Center for Infectious Disease"/>
            <person name="Wu L."/>
            <person name="Ma J."/>
        </authorList>
    </citation>
    <scope>NUCLEOTIDE SEQUENCE [LARGE SCALE GENOMIC DNA]</scope>
    <source>
        <strain evidence="16">WLHS5</strain>
    </source>
</reference>
<dbReference type="InterPro" id="IPR006272">
    <property type="entry name" value="Pser_aminoTfrase_mycobac"/>
</dbReference>
<evidence type="ECO:0000259" key="14">
    <source>
        <dbReference type="Pfam" id="PF00266"/>
    </source>
</evidence>
<comment type="cofactor">
    <cofactor evidence="13">
        <name>pyridoxal 5'-phosphate</name>
        <dbReference type="ChEBI" id="CHEBI:597326"/>
    </cofactor>
    <text evidence="13">Binds 1 pyridoxal phosphate per subunit.</text>
</comment>
<dbReference type="SUPFAM" id="SSF53383">
    <property type="entry name" value="PLP-dependent transferases"/>
    <property type="match status" value="1"/>
</dbReference>
<feature type="binding site" evidence="13">
    <location>
        <position position="110"/>
    </location>
    <ligand>
        <name>pyridoxal 5'-phosphate</name>
        <dbReference type="ChEBI" id="CHEBI:597326"/>
    </ligand>
</feature>
<dbReference type="EMBL" id="JBHTCJ010000003">
    <property type="protein sequence ID" value="MFC7341272.1"/>
    <property type="molecule type" value="Genomic_DNA"/>
</dbReference>
<dbReference type="PANTHER" id="PTHR21152">
    <property type="entry name" value="AMINOTRANSFERASE CLASS V"/>
    <property type="match status" value="1"/>
</dbReference>
<evidence type="ECO:0000256" key="3">
    <source>
        <dbReference type="ARBA" id="ARBA00006904"/>
    </source>
</evidence>
<comment type="subcellular location">
    <subcellularLocation>
        <location evidence="13">Cytoplasm</location>
    </subcellularLocation>
</comment>
<feature type="modified residue" description="N6-(pyridoxal phosphate)lysine" evidence="13">
    <location>
        <position position="202"/>
    </location>
</feature>
<evidence type="ECO:0000313" key="15">
    <source>
        <dbReference type="EMBL" id="MFC7341272.1"/>
    </source>
</evidence>
<comment type="pathway">
    <text evidence="2 13">Amino-acid biosynthesis; L-serine biosynthesis; L-serine from 3-phospho-D-glycerate: step 2/3.</text>
</comment>
<evidence type="ECO:0000256" key="7">
    <source>
        <dbReference type="ARBA" id="ARBA00022679"/>
    </source>
</evidence>
<dbReference type="InterPro" id="IPR015424">
    <property type="entry name" value="PyrdxlP-dep_Trfase"/>
</dbReference>
<gene>
    <name evidence="13 15" type="primary">serC</name>
    <name evidence="15" type="ORF">ACFQRI_07585</name>
</gene>
<keyword evidence="10 13" id="KW-0718">Serine biosynthesis</keyword>
<comment type="subunit">
    <text evidence="13">Homodimer.</text>
</comment>
<keyword evidence="7 13" id="KW-0808">Transferase</keyword>
<dbReference type="Gene3D" id="3.90.1150.10">
    <property type="entry name" value="Aspartate Aminotransferase, domain 1"/>
    <property type="match status" value="1"/>
</dbReference>
<dbReference type="Pfam" id="PF00266">
    <property type="entry name" value="Aminotran_5"/>
    <property type="match status" value="1"/>
</dbReference>
<evidence type="ECO:0000256" key="11">
    <source>
        <dbReference type="ARBA" id="ARBA00047630"/>
    </source>
</evidence>
<dbReference type="InterPro" id="IPR022278">
    <property type="entry name" value="Pser_aminoTfrase"/>
</dbReference>
<evidence type="ECO:0000256" key="10">
    <source>
        <dbReference type="ARBA" id="ARBA00023299"/>
    </source>
</evidence>
<dbReference type="PANTHER" id="PTHR21152:SF40">
    <property type="entry name" value="ALANINE--GLYOXYLATE AMINOTRANSFERASE"/>
    <property type="match status" value="1"/>
</dbReference>
<evidence type="ECO:0000256" key="6">
    <source>
        <dbReference type="ARBA" id="ARBA00022605"/>
    </source>
</evidence>
<keyword evidence="4 13" id="KW-0963">Cytoplasm</keyword>
<dbReference type="Gene3D" id="3.40.640.10">
    <property type="entry name" value="Type I PLP-dependent aspartate aminotransferase-like (Major domain)"/>
    <property type="match status" value="1"/>
</dbReference>
<feature type="binding site" evidence="13">
    <location>
        <position position="52"/>
    </location>
    <ligand>
        <name>L-glutamate</name>
        <dbReference type="ChEBI" id="CHEBI:29985"/>
    </ligand>
</feature>
<keyword evidence="6 13" id="KW-0028">Amino-acid biosynthesis</keyword>
<comment type="caution">
    <text evidence="15">The sequence shown here is derived from an EMBL/GenBank/DDBJ whole genome shotgun (WGS) entry which is preliminary data.</text>
</comment>
<feature type="binding site" evidence="13">
    <location>
        <position position="178"/>
    </location>
    <ligand>
        <name>pyridoxal 5'-phosphate</name>
        <dbReference type="ChEBI" id="CHEBI:597326"/>
    </ligand>
</feature>
<keyword evidence="5 13" id="KW-0032">Aminotransferase</keyword>
<comment type="similarity">
    <text evidence="3 13">Belongs to the class-V pyridoxal-phosphate-dependent aminotransferase family. SerC subfamily.</text>
</comment>
<dbReference type="RefSeq" id="WP_380665959.1">
    <property type="nucleotide sequence ID" value="NZ_JBHTCJ010000003.1"/>
</dbReference>
<evidence type="ECO:0000256" key="4">
    <source>
        <dbReference type="ARBA" id="ARBA00022490"/>
    </source>
</evidence>
<evidence type="ECO:0000256" key="9">
    <source>
        <dbReference type="ARBA" id="ARBA00023096"/>
    </source>
</evidence>
<dbReference type="PIRSF" id="PIRSF000525">
    <property type="entry name" value="SerC"/>
    <property type="match status" value="1"/>
</dbReference>
<dbReference type="InterPro" id="IPR015421">
    <property type="entry name" value="PyrdxlP-dep_Trfase_major"/>
</dbReference>
<feature type="binding site" evidence="13">
    <location>
        <begin position="253"/>
        <end position="254"/>
    </location>
    <ligand>
        <name>pyridoxal 5'-phosphate</name>
        <dbReference type="ChEBI" id="CHEBI:597326"/>
    </ligand>
</feature>
<comment type="caution">
    <text evidence="13">Lacks conserved residue(s) required for the propagation of feature annotation.</text>
</comment>
<keyword evidence="8 13" id="KW-0663">Pyridoxal phosphate</keyword>
<dbReference type="InterPro" id="IPR000192">
    <property type="entry name" value="Aminotrans_V_dom"/>
</dbReference>
<dbReference type="InterPro" id="IPR015422">
    <property type="entry name" value="PyrdxlP-dep_Trfase_small"/>
</dbReference>
<proteinExistence type="inferred from homology"/>
<dbReference type="Proteomes" id="UP001596504">
    <property type="component" value="Unassembled WGS sequence"/>
</dbReference>
<evidence type="ECO:0000313" key="16">
    <source>
        <dbReference type="Proteomes" id="UP001596504"/>
    </source>
</evidence>
<comment type="catalytic activity">
    <reaction evidence="12 13">
        <text>O-phospho-L-serine + 2-oxoglutarate = 3-phosphooxypyruvate + L-glutamate</text>
        <dbReference type="Rhea" id="RHEA:14329"/>
        <dbReference type="ChEBI" id="CHEBI:16810"/>
        <dbReference type="ChEBI" id="CHEBI:18110"/>
        <dbReference type="ChEBI" id="CHEBI:29985"/>
        <dbReference type="ChEBI" id="CHEBI:57524"/>
        <dbReference type="EC" id="2.6.1.52"/>
    </reaction>
</comment>
<feature type="binding site" evidence="13">
    <location>
        <position position="201"/>
    </location>
    <ligand>
        <name>pyridoxal 5'-phosphate</name>
        <dbReference type="ChEBI" id="CHEBI:597326"/>
    </ligand>
</feature>
<feature type="binding site" evidence="13">
    <location>
        <position position="156"/>
    </location>
    <ligand>
        <name>pyridoxal 5'-phosphate</name>
        <dbReference type="ChEBI" id="CHEBI:597326"/>
    </ligand>
</feature>
<keyword evidence="9 13" id="KW-0664">Pyridoxine biosynthesis</keyword>
<evidence type="ECO:0000256" key="12">
    <source>
        <dbReference type="ARBA" id="ARBA00049007"/>
    </source>
</evidence>
<organism evidence="15 16">
    <name type="scientific">Saccharopolyspora griseoalba</name>
    <dbReference type="NCBI Taxonomy" id="1431848"/>
    <lineage>
        <taxon>Bacteria</taxon>
        <taxon>Bacillati</taxon>
        <taxon>Actinomycetota</taxon>
        <taxon>Actinomycetes</taxon>
        <taxon>Pseudonocardiales</taxon>
        <taxon>Pseudonocardiaceae</taxon>
        <taxon>Saccharopolyspora</taxon>
    </lineage>
</organism>
<comment type="function">
    <text evidence="1 13">Catalyzes the reversible conversion of 3-phosphohydroxypyruvate to phosphoserine and of 3-hydroxy-2-oxo-4-phosphonooxybutanoate to phosphohydroxythreonine.</text>
</comment>